<dbReference type="PANTHER" id="PTHR34535">
    <property type="entry name" value="HYDROGENASE MATURATION FACTOR HYPA"/>
    <property type="match status" value="1"/>
</dbReference>
<reference evidence="5 6" key="1">
    <citation type="submission" date="2021-06" db="EMBL/GenBank/DDBJ databases">
        <title>Bacterium isolated from marine sediment.</title>
        <authorList>
            <person name="Zhu K.-L."/>
            <person name="Du Z.-J."/>
            <person name="Liang Q.-Y."/>
        </authorList>
    </citation>
    <scope>NUCLEOTIDE SEQUENCE [LARGE SCALE GENOMIC DNA]</scope>
    <source>
        <strain evidence="5 6">A346</strain>
    </source>
</reference>
<dbReference type="EMBL" id="JAHQZT010000001">
    <property type="protein sequence ID" value="MBV0931896.1"/>
    <property type="molecule type" value="Genomic_DNA"/>
</dbReference>
<proteinExistence type="inferred from homology"/>
<feature type="binding site" evidence="4">
    <location>
        <position position="73"/>
    </location>
    <ligand>
        <name>Zn(2+)</name>
        <dbReference type="ChEBI" id="CHEBI:29105"/>
    </ligand>
</feature>
<keyword evidence="6" id="KW-1185">Reference proteome</keyword>
<feature type="binding site" evidence="4">
    <location>
        <position position="76"/>
    </location>
    <ligand>
        <name>Zn(2+)</name>
        <dbReference type="ChEBI" id="CHEBI:29105"/>
    </ligand>
</feature>
<dbReference type="HAMAP" id="MF_00213">
    <property type="entry name" value="HypA_HybF"/>
    <property type="match status" value="1"/>
</dbReference>
<evidence type="ECO:0000256" key="4">
    <source>
        <dbReference type="HAMAP-Rule" id="MF_00213"/>
    </source>
</evidence>
<keyword evidence="3 4" id="KW-0862">Zinc</keyword>
<evidence type="ECO:0000256" key="2">
    <source>
        <dbReference type="ARBA" id="ARBA00022723"/>
    </source>
</evidence>
<evidence type="ECO:0000313" key="5">
    <source>
        <dbReference type="EMBL" id="MBV0931896.1"/>
    </source>
</evidence>
<dbReference type="InterPro" id="IPR000688">
    <property type="entry name" value="HypA/HybF"/>
</dbReference>
<feature type="binding site" evidence="4">
    <location>
        <position position="92"/>
    </location>
    <ligand>
        <name>Zn(2+)</name>
        <dbReference type="ChEBI" id="CHEBI:29105"/>
    </ligand>
</feature>
<dbReference type="NCBIfam" id="TIGR00100">
    <property type="entry name" value="hypA"/>
    <property type="match status" value="1"/>
</dbReference>
<dbReference type="PANTHER" id="PTHR34535:SF3">
    <property type="entry name" value="HYDROGENASE MATURATION FACTOR HYPA"/>
    <property type="match status" value="1"/>
</dbReference>
<comment type="caution">
    <text evidence="5">The sequence shown here is derived from an EMBL/GenBank/DDBJ whole genome shotgun (WGS) entry which is preliminary data.</text>
</comment>
<keyword evidence="1 4" id="KW-0533">Nickel</keyword>
<dbReference type="RefSeq" id="WP_217333318.1">
    <property type="nucleotide sequence ID" value="NZ_JAHQZT010000001.1"/>
</dbReference>
<evidence type="ECO:0000256" key="1">
    <source>
        <dbReference type="ARBA" id="ARBA00022596"/>
    </source>
</evidence>
<dbReference type="Pfam" id="PF01155">
    <property type="entry name" value="HypA"/>
    <property type="match status" value="1"/>
</dbReference>
<dbReference type="PIRSF" id="PIRSF004761">
    <property type="entry name" value="Hydrgn_mat_HypA"/>
    <property type="match status" value="1"/>
</dbReference>
<sequence length="113" mass="12451">MHELSLCRGLIQLLQEQAQQQDFRRVTAVWLEVGPLAAVEPAAMAFGFRAASLGTLAQGARLHLVPCPARARCRACGHCMEIQSWEMVCSECGSTRLQILSGQTLTIRELEVE</sequence>
<evidence type="ECO:0000256" key="3">
    <source>
        <dbReference type="ARBA" id="ARBA00022833"/>
    </source>
</evidence>
<name>A0ABS6M6J5_9GAMM</name>
<feature type="binding site" evidence="4">
    <location>
        <position position="89"/>
    </location>
    <ligand>
        <name>Zn(2+)</name>
        <dbReference type="ChEBI" id="CHEBI:29105"/>
    </ligand>
</feature>
<dbReference type="Proteomes" id="UP000755551">
    <property type="component" value="Unassembled WGS sequence"/>
</dbReference>
<gene>
    <name evidence="4 5" type="primary">hypA</name>
    <name evidence="5" type="ORF">KTN04_00890</name>
</gene>
<dbReference type="NCBIfam" id="NF009046">
    <property type="entry name" value="PRK12380.1"/>
    <property type="match status" value="1"/>
</dbReference>
<evidence type="ECO:0000313" key="6">
    <source>
        <dbReference type="Proteomes" id="UP000755551"/>
    </source>
</evidence>
<comment type="function">
    <text evidence="4">Involved in the maturation of [NiFe] hydrogenases. Required for nickel insertion into the metal center of the hydrogenase.</text>
</comment>
<feature type="binding site" evidence="4">
    <location>
        <position position="2"/>
    </location>
    <ligand>
        <name>Ni(2+)</name>
        <dbReference type="ChEBI" id="CHEBI:49786"/>
    </ligand>
</feature>
<protein>
    <recommendedName>
        <fullName evidence="4">Hydrogenase maturation factor HypA</fullName>
    </recommendedName>
</protein>
<comment type="similarity">
    <text evidence="4">Belongs to the HypA/HybF family.</text>
</comment>
<accession>A0ABS6M6J5</accession>
<keyword evidence="2 4" id="KW-0479">Metal-binding</keyword>
<organism evidence="5 6">
    <name type="scientific">Marinobacterium weihaiense</name>
    <dbReference type="NCBI Taxonomy" id="2851016"/>
    <lineage>
        <taxon>Bacteria</taxon>
        <taxon>Pseudomonadati</taxon>
        <taxon>Pseudomonadota</taxon>
        <taxon>Gammaproteobacteria</taxon>
        <taxon>Oceanospirillales</taxon>
        <taxon>Oceanospirillaceae</taxon>
        <taxon>Marinobacterium</taxon>
    </lineage>
</organism>